<dbReference type="Proteomes" id="UP001153555">
    <property type="component" value="Unassembled WGS sequence"/>
</dbReference>
<accession>A0A9N7N1D8</accession>
<dbReference type="EMBL" id="CACSLK010018944">
    <property type="protein sequence ID" value="CAA0819405.1"/>
    <property type="molecule type" value="Genomic_DNA"/>
</dbReference>
<dbReference type="InterPro" id="IPR023780">
    <property type="entry name" value="Chromo_domain"/>
</dbReference>
<organism evidence="2 3">
    <name type="scientific">Striga hermonthica</name>
    <name type="common">Purple witchweed</name>
    <name type="synonym">Buchnera hermonthica</name>
    <dbReference type="NCBI Taxonomy" id="68872"/>
    <lineage>
        <taxon>Eukaryota</taxon>
        <taxon>Viridiplantae</taxon>
        <taxon>Streptophyta</taxon>
        <taxon>Embryophyta</taxon>
        <taxon>Tracheophyta</taxon>
        <taxon>Spermatophyta</taxon>
        <taxon>Magnoliopsida</taxon>
        <taxon>eudicotyledons</taxon>
        <taxon>Gunneridae</taxon>
        <taxon>Pentapetalae</taxon>
        <taxon>asterids</taxon>
        <taxon>lamiids</taxon>
        <taxon>Lamiales</taxon>
        <taxon>Orobanchaceae</taxon>
        <taxon>Buchnereae</taxon>
        <taxon>Striga</taxon>
    </lineage>
</organism>
<dbReference type="InterPro" id="IPR000953">
    <property type="entry name" value="Chromo/chromo_shadow_dom"/>
</dbReference>
<sequence length="117" mass="13643">MIKKIGNVAYRVDLPPSLKIHPVFHVSMLKPYKRDVKDPSRGLTSRAPPITNKSFDKEVEAVLTSDIVRRRGVPLKTRYLIKWKGLPDSETSWEFEEDLWQFQDTIERYKATGMPQQ</sequence>
<name>A0A9N7N1D8_STRHE</name>
<dbReference type="PANTHER" id="PTHR46148:SF52">
    <property type="entry name" value="OS04G0603800 PROTEIN"/>
    <property type="match status" value="1"/>
</dbReference>
<dbReference type="OrthoDB" id="2020640at2759"/>
<evidence type="ECO:0000259" key="1">
    <source>
        <dbReference type="PROSITE" id="PS50013"/>
    </source>
</evidence>
<dbReference type="AlphaFoldDB" id="A0A9N7N1D8"/>
<evidence type="ECO:0000313" key="3">
    <source>
        <dbReference type="Proteomes" id="UP001153555"/>
    </source>
</evidence>
<reference evidence="2" key="1">
    <citation type="submission" date="2019-12" db="EMBL/GenBank/DDBJ databases">
        <authorList>
            <person name="Scholes J."/>
        </authorList>
    </citation>
    <scope>NUCLEOTIDE SEQUENCE</scope>
</reference>
<dbReference type="Pfam" id="PF00385">
    <property type="entry name" value="Chromo"/>
    <property type="match status" value="1"/>
</dbReference>
<dbReference type="InterPro" id="IPR056924">
    <property type="entry name" value="SH3_Tf2-1"/>
</dbReference>
<proteinExistence type="predicted"/>
<evidence type="ECO:0000313" key="2">
    <source>
        <dbReference type="EMBL" id="CAA0819405.1"/>
    </source>
</evidence>
<dbReference type="SMART" id="SM00298">
    <property type="entry name" value="CHROMO"/>
    <property type="match status" value="1"/>
</dbReference>
<dbReference type="PROSITE" id="PS50013">
    <property type="entry name" value="CHROMO_2"/>
    <property type="match status" value="1"/>
</dbReference>
<dbReference type="Pfam" id="PF24626">
    <property type="entry name" value="SH3_Tf2-1"/>
    <property type="match status" value="1"/>
</dbReference>
<dbReference type="SUPFAM" id="SSF54160">
    <property type="entry name" value="Chromo domain-like"/>
    <property type="match status" value="1"/>
</dbReference>
<dbReference type="Gene3D" id="2.40.50.40">
    <property type="match status" value="1"/>
</dbReference>
<protein>
    <recommendedName>
        <fullName evidence="1">Chromo domain-containing protein</fullName>
    </recommendedName>
</protein>
<gene>
    <name evidence="2" type="ORF">SHERM_17876</name>
</gene>
<dbReference type="CDD" id="cd00024">
    <property type="entry name" value="CD_CSD"/>
    <property type="match status" value="1"/>
</dbReference>
<dbReference type="PANTHER" id="PTHR46148">
    <property type="entry name" value="CHROMO DOMAIN-CONTAINING PROTEIN"/>
    <property type="match status" value="1"/>
</dbReference>
<keyword evidence="3" id="KW-1185">Reference proteome</keyword>
<comment type="caution">
    <text evidence="2">The sequence shown here is derived from an EMBL/GenBank/DDBJ whole genome shotgun (WGS) entry which is preliminary data.</text>
</comment>
<feature type="domain" description="Chromo" evidence="1">
    <location>
        <begin position="57"/>
        <end position="117"/>
    </location>
</feature>
<dbReference type="InterPro" id="IPR016197">
    <property type="entry name" value="Chromo-like_dom_sf"/>
</dbReference>